<dbReference type="PANTHER" id="PTHR40394:SF2">
    <property type="entry name" value="QUINOL:CYTOCHROME C OXIDOREDUCTASE MEMBRANE PROTEIN"/>
    <property type="match status" value="1"/>
</dbReference>
<accession>X0YXK9</accession>
<protein>
    <recommendedName>
        <fullName evidence="3">DUF3341 domain-containing protein</fullName>
    </recommendedName>
</protein>
<dbReference type="PANTHER" id="PTHR40394">
    <property type="entry name" value="LIPOPROTEIN-RELATED"/>
    <property type="match status" value="1"/>
</dbReference>
<keyword evidence="1" id="KW-0812">Transmembrane</keyword>
<dbReference type="Pfam" id="PF11821">
    <property type="entry name" value="ActD"/>
    <property type="match status" value="1"/>
</dbReference>
<feature type="transmembrane region" description="Helical" evidence="1">
    <location>
        <begin position="94"/>
        <end position="122"/>
    </location>
</feature>
<organism evidence="2">
    <name type="scientific">marine sediment metagenome</name>
    <dbReference type="NCBI Taxonomy" id="412755"/>
    <lineage>
        <taxon>unclassified sequences</taxon>
        <taxon>metagenomes</taxon>
        <taxon>ecological metagenomes</taxon>
    </lineage>
</organism>
<comment type="caution">
    <text evidence="2">The sequence shown here is derived from an EMBL/GenBank/DDBJ whole genome shotgun (WGS) entry which is preliminary data.</text>
</comment>
<keyword evidence="1" id="KW-1133">Transmembrane helix</keyword>
<dbReference type="AlphaFoldDB" id="X0YXK9"/>
<sequence length="128" mass="14124">MEGTMATDISVLGLFSDEQKTAAVIEDISGYPWQIDRVHSPFPSHKIFDALKLKKSPVGWFTLVGGILGFFTGFGLAIYTALEWKLIVWGKPIVAWIPFVIVGFECTILFSVFANVLGLIVLGNLPDY</sequence>
<evidence type="ECO:0008006" key="3">
    <source>
        <dbReference type="Google" id="ProtNLM"/>
    </source>
</evidence>
<keyword evidence="1" id="KW-0472">Membrane</keyword>
<evidence type="ECO:0000256" key="1">
    <source>
        <dbReference type="SAM" id="Phobius"/>
    </source>
</evidence>
<feature type="non-terminal residue" evidence="2">
    <location>
        <position position="128"/>
    </location>
</feature>
<feature type="transmembrane region" description="Helical" evidence="1">
    <location>
        <begin position="58"/>
        <end position="82"/>
    </location>
</feature>
<reference evidence="2" key="1">
    <citation type="journal article" date="2014" name="Front. Microbiol.">
        <title>High frequency of phylogenetically diverse reductive dehalogenase-homologous genes in deep subseafloor sedimentary metagenomes.</title>
        <authorList>
            <person name="Kawai M."/>
            <person name="Futagami T."/>
            <person name="Toyoda A."/>
            <person name="Takaki Y."/>
            <person name="Nishi S."/>
            <person name="Hori S."/>
            <person name="Arai W."/>
            <person name="Tsubouchi T."/>
            <person name="Morono Y."/>
            <person name="Uchiyama I."/>
            <person name="Ito T."/>
            <person name="Fujiyama A."/>
            <person name="Inagaki F."/>
            <person name="Takami H."/>
        </authorList>
    </citation>
    <scope>NUCLEOTIDE SEQUENCE</scope>
    <source>
        <strain evidence="2">Expedition CK06-06</strain>
    </source>
</reference>
<name>X0YXK9_9ZZZZ</name>
<proteinExistence type="predicted"/>
<evidence type="ECO:0000313" key="2">
    <source>
        <dbReference type="EMBL" id="GAG51292.1"/>
    </source>
</evidence>
<dbReference type="InterPro" id="IPR021776">
    <property type="entry name" value="ActD"/>
</dbReference>
<gene>
    <name evidence="2" type="ORF">S01H1_75732</name>
</gene>
<dbReference type="EMBL" id="BARS01050771">
    <property type="protein sequence ID" value="GAG51292.1"/>
    <property type="molecule type" value="Genomic_DNA"/>
</dbReference>